<dbReference type="Proteomes" id="UP000244064">
    <property type="component" value="Unassembled WGS sequence"/>
</dbReference>
<keyword evidence="15" id="KW-0675">Receptor</keyword>
<keyword evidence="7 11" id="KW-0798">TonB box</keyword>
<dbReference type="InterPro" id="IPR039426">
    <property type="entry name" value="TonB-dep_rcpt-like"/>
</dbReference>
<keyword evidence="5 12" id="KW-0732">Signal</keyword>
<dbReference type="SUPFAM" id="SSF56935">
    <property type="entry name" value="Porins"/>
    <property type="match status" value="1"/>
</dbReference>
<evidence type="ECO:0000313" key="15">
    <source>
        <dbReference type="EMBL" id="PTU76334.1"/>
    </source>
</evidence>
<dbReference type="GO" id="GO:0015344">
    <property type="term" value="F:siderophore uptake transmembrane transporter activity"/>
    <property type="evidence" value="ECO:0007669"/>
    <property type="project" value="TreeGrafter"/>
</dbReference>
<accession>A0A2T5PF24</accession>
<dbReference type="AlphaFoldDB" id="A0A2T5PF24"/>
<evidence type="ECO:0000256" key="10">
    <source>
        <dbReference type="PROSITE-ProRule" id="PRU01360"/>
    </source>
</evidence>
<dbReference type="PANTHER" id="PTHR30069">
    <property type="entry name" value="TONB-DEPENDENT OUTER MEMBRANE RECEPTOR"/>
    <property type="match status" value="1"/>
</dbReference>
<dbReference type="OrthoDB" id="9764669at2"/>
<feature type="chain" id="PRO_5015592277" evidence="12">
    <location>
        <begin position="24"/>
        <end position="712"/>
    </location>
</feature>
<dbReference type="GO" id="GO:0009279">
    <property type="term" value="C:cell outer membrane"/>
    <property type="evidence" value="ECO:0007669"/>
    <property type="project" value="UniProtKB-SubCell"/>
</dbReference>
<dbReference type="Gene3D" id="2.170.130.10">
    <property type="entry name" value="TonB-dependent receptor, plug domain"/>
    <property type="match status" value="1"/>
</dbReference>
<evidence type="ECO:0000256" key="5">
    <source>
        <dbReference type="ARBA" id="ARBA00022729"/>
    </source>
</evidence>
<evidence type="ECO:0000256" key="11">
    <source>
        <dbReference type="RuleBase" id="RU003357"/>
    </source>
</evidence>
<keyword evidence="6" id="KW-0406">Ion transport</keyword>
<dbReference type="CDD" id="cd01347">
    <property type="entry name" value="ligand_gated_channel"/>
    <property type="match status" value="1"/>
</dbReference>
<dbReference type="InterPro" id="IPR012910">
    <property type="entry name" value="Plug_dom"/>
</dbReference>
<evidence type="ECO:0000256" key="3">
    <source>
        <dbReference type="ARBA" id="ARBA00022452"/>
    </source>
</evidence>
<evidence type="ECO:0000256" key="8">
    <source>
        <dbReference type="ARBA" id="ARBA00023136"/>
    </source>
</evidence>
<dbReference type="InterPro" id="IPR036942">
    <property type="entry name" value="Beta-barrel_TonB_sf"/>
</dbReference>
<evidence type="ECO:0000259" key="14">
    <source>
        <dbReference type="Pfam" id="PF07715"/>
    </source>
</evidence>
<keyword evidence="4 10" id="KW-0812">Transmembrane</keyword>
<name>A0A2T5PF24_9PSED</name>
<dbReference type="InterPro" id="IPR000531">
    <property type="entry name" value="Beta-barrel_TonB"/>
</dbReference>
<dbReference type="Pfam" id="PF07715">
    <property type="entry name" value="Plug"/>
    <property type="match status" value="1"/>
</dbReference>
<comment type="caution">
    <text evidence="15">The sequence shown here is derived from an EMBL/GenBank/DDBJ whole genome shotgun (WGS) entry which is preliminary data.</text>
</comment>
<keyword evidence="8 10" id="KW-0472">Membrane</keyword>
<evidence type="ECO:0000256" key="9">
    <source>
        <dbReference type="ARBA" id="ARBA00023237"/>
    </source>
</evidence>
<comment type="subcellular location">
    <subcellularLocation>
        <location evidence="1 10">Cell outer membrane</location>
        <topology evidence="1 10">Multi-pass membrane protein</topology>
    </subcellularLocation>
</comment>
<dbReference type="Gene3D" id="2.40.170.20">
    <property type="entry name" value="TonB-dependent receptor, beta-barrel domain"/>
    <property type="match status" value="1"/>
</dbReference>
<dbReference type="RefSeq" id="WP_108104559.1">
    <property type="nucleotide sequence ID" value="NZ_QASN01000002.1"/>
</dbReference>
<evidence type="ECO:0000256" key="2">
    <source>
        <dbReference type="ARBA" id="ARBA00022448"/>
    </source>
</evidence>
<keyword evidence="3 10" id="KW-1134">Transmembrane beta strand</keyword>
<keyword evidence="16" id="KW-1185">Reference proteome</keyword>
<proteinExistence type="inferred from homology"/>
<dbReference type="InterPro" id="IPR037066">
    <property type="entry name" value="Plug_dom_sf"/>
</dbReference>
<evidence type="ECO:0000259" key="13">
    <source>
        <dbReference type="Pfam" id="PF00593"/>
    </source>
</evidence>
<keyword evidence="2 10" id="KW-0813">Transport</keyword>
<feature type="domain" description="TonB-dependent receptor-like beta-barrel" evidence="13">
    <location>
        <begin position="235"/>
        <end position="669"/>
    </location>
</feature>
<comment type="similarity">
    <text evidence="10 11">Belongs to the TonB-dependent receptor family.</text>
</comment>
<gene>
    <name evidence="15" type="ORF">DBO85_01460</name>
</gene>
<evidence type="ECO:0000313" key="16">
    <source>
        <dbReference type="Proteomes" id="UP000244064"/>
    </source>
</evidence>
<evidence type="ECO:0000256" key="12">
    <source>
        <dbReference type="SAM" id="SignalP"/>
    </source>
</evidence>
<feature type="domain" description="TonB-dependent receptor plug" evidence="14">
    <location>
        <begin position="43"/>
        <end position="156"/>
    </location>
</feature>
<dbReference type="PANTHER" id="PTHR30069:SF53">
    <property type="entry name" value="COLICIN I RECEPTOR-RELATED"/>
    <property type="match status" value="1"/>
</dbReference>
<evidence type="ECO:0000256" key="7">
    <source>
        <dbReference type="ARBA" id="ARBA00023077"/>
    </source>
</evidence>
<dbReference type="PROSITE" id="PS52016">
    <property type="entry name" value="TONB_DEPENDENT_REC_3"/>
    <property type="match status" value="1"/>
</dbReference>
<evidence type="ECO:0000256" key="6">
    <source>
        <dbReference type="ARBA" id="ARBA00023065"/>
    </source>
</evidence>
<evidence type="ECO:0000256" key="4">
    <source>
        <dbReference type="ARBA" id="ARBA00022692"/>
    </source>
</evidence>
<dbReference type="Pfam" id="PF00593">
    <property type="entry name" value="TonB_dep_Rec_b-barrel"/>
    <property type="match status" value="1"/>
</dbReference>
<keyword evidence="9 10" id="KW-0998">Cell outer membrane</keyword>
<sequence length="712" mass="78225">MSLPFSRTTLSCALLSCAFTAQARDAVVLSDTVVSASGFEQKITDAPASITVISAEELKRKRVSSLAEALNDVEGVDVSGNAGKTGGLNISIRGMGDAYTLVLVDGKRQNAAGDVTPNGFGETRFSFLPPVAAIERIEVIRGPMSTLYGSDAMGGVINIITRKVGSEWGGSVSVDTTLQEHREYGDTRSTQVYLSGPLVEDKLGLALRGKYQQRDDSSIEYQDITGADLSPQMGWNPVDSDIHTIGGRLSFTPTDAHDIELDAEQTKQTYDNSDGIADLGTLGAAGGYKDTQRYNREQISLSHTGRFELGTLQSSLTRNTTETLGRLIPTGTPNRIGGTDRTLESTNEIFDTKFLTSFGNHNLTLGGQWWKAELVEGLVDEPFEHKMTALFIENEWRIVDSLALTLGLRRDDHSSFGEQYSPRAYLVWNANDSWTVKGGVSRGFKAPDLEDLANGMNGFGGQGRIPLLGNPDLVPETSTSSELGVYFDNLEDFNANLTVFHNKFEDKLSSRRVPNCEVDPSVAGCVTVPGGPWLPRHPNNTTFGQPVNVDEAITQGVEVAGRYRFAPDWSLSANYTFTETEQKSGASKGWVLNDTPRHQVNTSLNWQPTDRLSTWLKGEYRSERFRRNGPTVDYAYNAFGDYKAYTLFHLGGSYQATDNLSIGATIYNLLDKDFVSYERYTSNAAGTAFAYGNEYNNNQERRRLWLSATYDF</sequence>
<feature type="signal peptide" evidence="12">
    <location>
        <begin position="1"/>
        <end position="23"/>
    </location>
</feature>
<dbReference type="GO" id="GO:0044718">
    <property type="term" value="P:siderophore transmembrane transport"/>
    <property type="evidence" value="ECO:0007669"/>
    <property type="project" value="TreeGrafter"/>
</dbReference>
<organism evidence="15 16">
    <name type="scientific">Pseudomonas mangrovi</name>
    <dbReference type="NCBI Taxonomy" id="2161748"/>
    <lineage>
        <taxon>Bacteria</taxon>
        <taxon>Pseudomonadati</taxon>
        <taxon>Pseudomonadota</taxon>
        <taxon>Gammaproteobacteria</taxon>
        <taxon>Pseudomonadales</taxon>
        <taxon>Pseudomonadaceae</taxon>
        <taxon>Pseudomonas</taxon>
    </lineage>
</organism>
<dbReference type="EMBL" id="QASN01000002">
    <property type="protein sequence ID" value="PTU76334.1"/>
    <property type="molecule type" value="Genomic_DNA"/>
</dbReference>
<evidence type="ECO:0000256" key="1">
    <source>
        <dbReference type="ARBA" id="ARBA00004571"/>
    </source>
</evidence>
<protein>
    <submittedName>
        <fullName evidence="15">TonB-dependent receptor</fullName>
    </submittedName>
</protein>
<reference evidence="15 16" key="1">
    <citation type="submission" date="2018-04" db="EMBL/GenBank/DDBJ databases">
        <title>Pseudomonas sp. nov., isolated from mangrove soil.</title>
        <authorList>
            <person name="Chen C."/>
        </authorList>
    </citation>
    <scope>NUCLEOTIDE SEQUENCE [LARGE SCALE GENOMIC DNA]</scope>
    <source>
        <strain evidence="15 16">TC-11</strain>
    </source>
</reference>